<dbReference type="PANTHER" id="PTHR47634">
    <property type="entry name" value="PROTEIN KINASE DOMAIN-CONTAINING PROTEIN-RELATED"/>
    <property type="match status" value="1"/>
</dbReference>
<dbReference type="Proteomes" id="UP000784919">
    <property type="component" value="Unassembled WGS sequence"/>
</dbReference>
<dbReference type="OrthoDB" id="5979581at2759"/>
<dbReference type="Proteomes" id="UP000742024">
    <property type="component" value="Unassembled WGS sequence"/>
</dbReference>
<evidence type="ECO:0000256" key="6">
    <source>
        <dbReference type="ARBA" id="ARBA00022840"/>
    </source>
</evidence>
<dbReference type="EMBL" id="SRPS01000062">
    <property type="protein sequence ID" value="KAG5971186.1"/>
    <property type="molecule type" value="Genomic_DNA"/>
</dbReference>
<evidence type="ECO:0000256" key="4">
    <source>
        <dbReference type="ARBA" id="ARBA00022741"/>
    </source>
</evidence>
<dbReference type="GO" id="GO:0005524">
    <property type="term" value="F:ATP binding"/>
    <property type="evidence" value="ECO:0007669"/>
    <property type="project" value="UniProtKB-KW"/>
</dbReference>
<proteinExistence type="predicted"/>
<dbReference type="EC" id="2.7.11.1" evidence="1"/>
<evidence type="ECO:0000313" key="10">
    <source>
        <dbReference type="EMBL" id="KAG5959138.1"/>
    </source>
</evidence>
<evidence type="ECO:0000256" key="2">
    <source>
        <dbReference type="ARBA" id="ARBA00022527"/>
    </source>
</evidence>
<dbReference type="InterPro" id="IPR051334">
    <property type="entry name" value="SRPK"/>
</dbReference>
<keyword evidence="4" id="KW-0547">Nucleotide-binding</keyword>
<dbReference type="EMBL" id="SRPR01000129">
    <property type="protein sequence ID" value="KAG5959138.1"/>
    <property type="molecule type" value="Genomic_DNA"/>
</dbReference>
<keyword evidence="6" id="KW-0067">ATP-binding</keyword>
<name>A0A9P7SSB3_9HYPO</name>
<dbReference type="PROSITE" id="PS00108">
    <property type="entry name" value="PROTEIN_KINASE_ST"/>
    <property type="match status" value="1"/>
</dbReference>
<dbReference type="PANTHER" id="PTHR47634:SF9">
    <property type="entry name" value="PROTEIN KINASE DOMAIN-CONTAINING PROTEIN-RELATED"/>
    <property type="match status" value="1"/>
</dbReference>
<evidence type="ECO:0000256" key="5">
    <source>
        <dbReference type="ARBA" id="ARBA00022777"/>
    </source>
</evidence>
<accession>A0A9P7SSB3</accession>
<dbReference type="GO" id="GO:0050684">
    <property type="term" value="P:regulation of mRNA processing"/>
    <property type="evidence" value="ECO:0007669"/>
    <property type="project" value="TreeGrafter"/>
</dbReference>
<evidence type="ECO:0000259" key="9">
    <source>
        <dbReference type="PROSITE" id="PS50011"/>
    </source>
</evidence>
<protein>
    <recommendedName>
        <fullName evidence="1">non-specific serine/threonine protein kinase</fullName>
        <ecNumber evidence="1">2.7.11.1</ecNumber>
    </recommendedName>
</protein>
<feature type="domain" description="Protein kinase" evidence="9">
    <location>
        <begin position="71"/>
        <end position="451"/>
    </location>
</feature>
<evidence type="ECO:0000256" key="3">
    <source>
        <dbReference type="ARBA" id="ARBA00022679"/>
    </source>
</evidence>
<evidence type="ECO:0000256" key="1">
    <source>
        <dbReference type="ARBA" id="ARBA00012513"/>
    </source>
</evidence>
<dbReference type="InterPro" id="IPR008271">
    <property type="entry name" value="Ser/Thr_kinase_AS"/>
</dbReference>
<comment type="catalytic activity">
    <reaction evidence="8">
        <text>L-seryl-[protein] + ATP = O-phospho-L-seryl-[protein] + ADP + H(+)</text>
        <dbReference type="Rhea" id="RHEA:17989"/>
        <dbReference type="Rhea" id="RHEA-COMP:9863"/>
        <dbReference type="Rhea" id="RHEA-COMP:11604"/>
        <dbReference type="ChEBI" id="CHEBI:15378"/>
        <dbReference type="ChEBI" id="CHEBI:29999"/>
        <dbReference type="ChEBI" id="CHEBI:30616"/>
        <dbReference type="ChEBI" id="CHEBI:83421"/>
        <dbReference type="ChEBI" id="CHEBI:456216"/>
        <dbReference type="EC" id="2.7.11.1"/>
    </reaction>
</comment>
<evidence type="ECO:0000313" key="11">
    <source>
        <dbReference type="EMBL" id="KAG5971186.1"/>
    </source>
</evidence>
<evidence type="ECO:0000313" key="12">
    <source>
        <dbReference type="Proteomes" id="UP000742024"/>
    </source>
</evidence>
<dbReference type="Gene3D" id="1.10.510.10">
    <property type="entry name" value="Transferase(Phosphotransferase) domain 1"/>
    <property type="match status" value="1"/>
</dbReference>
<reference evidence="11 12" key="1">
    <citation type="journal article" date="2020" name="bioRxiv">
        <title>Whole genome comparisons of ergot fungi reveals the divergence and evolution of species within the genus Claviceps are the result of varying mechanisms driving genome evolution and host range expansion.</title>
        <authorList>
            <person name="Wyka S.A."/>
            <person name="Mondo S.J."/>
            <person name="Liu M."/>
            <person name="Dettman J."/>
            <person name="Nalam V."/>
            <person name="Broders K.D."/>
        </authorList>
    </citation>
    <scope>NUCLEOTIDE SEQUENCE</scope>
    <source>
        <strain evidence="11">CCC 1102</strain>
        <strain evidence="10 12">LM583</strain>
    </source>
</reference>
<keyword evidence="2" id="KW-0723">Serine/threonine-protein kinase</keyword>
<dbReference type="InterPro" id="IPR000719">
    <property type="entry name" value="Prot_kinase_dom"/>
</dbReference>
<evidence type="ECO:0000313" key="13">
    <source>
        <dbReference type="Proteomes" id="UP000784919"/>
    </source>
</evidence>
<dbReference type="GO" id="GO:0000245">
    <property type="term" value="P:spliceosomal complex assembly"/>
    <property type="evidence" value="ECO:0007669"/>
    <property type="project" value="TreeGrafter"/>
</dbReference>
<dbReference type="GO" id="GO:0004674">
    <property type="term" value="F:protein serine/threonine kinase activity"/>
    <property type="evidence" value="ECO:0007669"/>
    <property type="project" value="UniProtKB-KW"/>
</dbReference>
<dbReference type="SUPFAM" id="SSF56112">
    <property type="entry name" value="Protein kinase-like (PK-like)"/>
    <property type="match status" value="1"/>
</dbReference>
<comment type="caution">
    <text evidence="11">The sequence shown here is derived from an EMBL/GenBank/DDBJ whole genome shotgun (WGS) entry which is preliminary data.</text>
</comment>
<keyword evidence="12" id="KW-1185">Reference proteome</keyword>
<keyword evidence="3" id="KW-0808">Transferase</keyword>
<organism evidence="11 13">
    <name type="scientific">Claviceps arundinis</name>
    <dbReference type="NCBI Taxonomy" id="1623583"/>
    <lineage>
        <taxon>Eukaryota</taxon>
        <taxon>Fungi</taxon>
        <taxon>Dikarya</taxon>
        <taxon>Ascomycota</taxon>
        <taxon>Pezizomycotina</taxon>
        <taxon>Sordariomycetes</taxon>
        <taxon>Hypocreomycetidae</taxon>
        <taxon>Hypocreales</taxon>
        <taxon>Clavicipitaceae</taxon>
        <taxon>Claviceps</taxon>
    </lineage>
</organism>
<dbReference type="Pfam" id="PF00069">
    <property type="entry name" value="Pkinase"/>
    <property type="match status" value="2"/>
</dbReference>
<dbReference type="PROSITE" id="PS50011">
    <property type="entry name" value="PROTEIN_KINASE_DOM"/>
    <property type="match status" value="1"/>
</dbReference>
<evidence type="ECO:0000256" key="8">
    <source>
        <dbReference type="ARBA" id="ARBA00048679"/>
    </source>
</evidence>
<dbReference type="Gene3D" id="3.30.200.20">
    <property type="entry name" value="Phosphorylase Kinase, domain 1"/>
    <property type="match status" value="1"/>
</dbReference>
<keyword evidence="5" id="KW-0418">Kinase</keyword>
<dbReference type="AlphaFoldDB" id="A0A9P7SSB3"/>
<sequence>MFGTARWAEMRVACCRKPLVMQCYWKRQFSRDSQSLPPQIIHEPIEEEADCSERLKYFHPTEPGEILDDRFKTLGKLGYGRGSTVWLAENLKYKFWSRSKIPRYVSIKITASDVEDAQERAWLTRISEANPSHQGLSHIRTPIDTFEMKGDLGTHSCLVFEPMRETLWRFQQRWDRQRLPLDAIKVHMLYLLKALDYLHTECRLIHTDIKDDNVMITIEHASVLKRVVQYFKMPQPRHIRDEDGRVTYLSIDGMGAFRGAMLLPRLADFNSCLPRLEGSNCRIEPIQSHRYRAPEVLLGCPWSHKVDIWNIGLMMWDLLEDNTLFERPAGEDGVYDAHVHLAQMISILGDPPQALIERERRFRDFKIGGTIINARGEKCSTMNEFWGGPFFDEDGCMIRKDLIKERKELSDTLTEVTGDEKERFLDFAASMLQWLPENRKSAKELSQHPFLSHGFK</sequence>
<gene>
    <name evidence="11" type="ORF">E4U56_007026</name>
    <name evidence="10" type="ORF">E4U57_000873</name>
</gene>
<evidence type="ECO:0000256" key="7">
    <source>
        <dbReference type="ARBA" id="ARBA00047899"/>
    </source>
</evidence>
<dbReference type="InterPro" id="IPR011009">
    <property type="entry name" value="Kinase-like_dom_sf"/>
</dbReference>
<dbReference type="SMART" id="SM00220">
    <property type="entry name" value="S_TKc"/>
    <property type="match status" value="1"/>
</dbReference>
<comment type="catalytic activity">
    <reaction evidence="7">
        <text>L-threonyl-[protein] + ATP = O-phospho-L-threonyl-[protein] + ADP + H(+)</text>
        <dbReference type="Rhea" id="RHEA:46608"/>
        <dbReference type="Rhea" id="RHEA-COMP:11060"/>
        <dbReference type="Rhea" id="RHEA-COMP:11605"/>
        <dbReference type="ChEBI" id="CHEBI:15378"/>
        <dbReference type="ChEBI" id="CHEBI:30013"/>
        <dbReference type="ChEBI" id="CHEBI:30616"/>
        <dbReference type="ChEBI" id="CHEBI:61977"/>
        <dbReference type="ChEBI" id="CHEBI:456216"/>
        <dbReference type="EC" id="2.7.11.1"/>
    </reaction>
</comment>